<dbReference type="GO" id="GO:0000145">
    <property type="term" value="C:exocyst"/>
    <property type="evidence" value="ECO:0007669"/>
    <property type="project" value="TreeGrafter"/>
</dbReference>
<feature type="compositionally biased region" description="Polar residues" evidence="5">
    <location>
        <begin position="963"/>
        <end position="972"/>
    </location>
</feature>
<keyword evidence="2" id="KW-0813">Transport</keyword>
<dbReference type="Pfam" id="PF07393">
    <property type="entry name" value="Sec10_HB"/>
    <property type="match status" value="1"/>
</dbReference>
<feature type="region of interest" description="Disordered" evidence="5">
    <location>
        <begin position="601"/>
        <end position="631"/>
    </location>
</feature>
<organism evidence="8 9">
    <name type="scientific">Papiliotrema laurentii</name>
    <name type="common">Cryptococcus laurentii</name>
    <dbReference type="NCBI Taxonomy" id="5418"/>
    <lineage>
        <taxon>Eukaryota</taxon>
        <taxon>Fungi</taxon>
        <taxon>Dikarya</taxon>
        <taxon>Basidiomycota</taxon>
        <taxon>Agaricomycotina</taxon>
        <taxon>Tremellomycetes</taxon>
        <taxon>Tremellales</taxon>
        <taxon>Rhynchogastremaceae</taxon>
        <taxon>Papiliotrema</taxon>
    </lineage>
</organism>
<protein>
    <submittedName>
        <fullName evidence="8">Exocyst complex component Sec10-domain-containing protein</fullName>
    </submittedName>
</protein>
<accession>A0AAD9FUQ3</accession>
<dbReference type="PANTHER" id="PTHR12100:SF0">
    <property type="entry name" value="EXOCYST COMPLEX COMPONENT 5"/>
    <property type="match status" value="1"/>
</dbReference>
<sequence length="1038" mass="113371">MSAPSTPPRRPAKRVVSNLTSTSDAVAGPGPSTSGFKPTNPAIDRALQLSSFESNYSTEDFIGTLSEKIIAESKATPGPFNPTPFLETFSPALDSLLSLRQQVAERTKKMESDVRRAEREYGKRLRELDGGFEAIGSSFSNLETKITDVSRTAVRIGEQLESLHQTRSTAQSTSLLLSYYLSLVHLTSTTPDPKNPTPNPLETLFATRTSRDGRARLSIILRRLSAVAKDMADNAAAALAEAEAAPESDEKAKPKQIGKRRSEKEKAERVRDEIERYCERFEKEVLKLFDRSYRKGDPRMMAHCAKTLEDFNGGASCMQIYVNQHDFFISKDRVLEEAAKQEADATEGEGEEAQKQDIWATIGDPDQPPPTSEPGMAALFKEIRITVSQEAQIVKAVFPRPGSVLRVFLQRVFAQVIQQHLETLVSRAQTISTLAVLRILNMTHSMCSALIDDLKTFDTTLVPLIAGPTADVQVSGPVMAMLEHAVEEIFVPWLEGTRYLESESKNLVELYAGLLSRFTRYHETVLKAKPNSLLDKVVLQLSNSSSAATSSSTAQAAAAAISKYANVFTSASGRASPSAGNPAKGVLSPTLQTRSALPAHMAIGNGTSSPTPRSGAITPVGGRTGLQRSDSVKGELVNKELEEKVWATDGVLTVEMAERMLKWHAEAVGRVVELTPPSEVGKNAFALAKVLSEAVGRSFIETALDSALARLEAADVKSEPDVTPLATIRPADLICHLTQRYASTALLPLAGSSAALRREMVTTNSHYIVRMEGKINAVIQKVIDNVVTYLTFVLTKQKKNDYKPKDDELSFARTTTEPCKISCEFLETVRDTAKESLSGKNAEAFLTEIGVAFHSLLLEHYKKFPVNPTGGLMLTKDLASYQDVISTFAIPALNERYDMLRQLGNTFIVQPNVLKSYLTESHLGRIDTRLLRPYLAQRSDWSTFSRTLVLDDGLPVEAADPGSSHTGSNTGTPGLKTKGSRLSAMSGVAGAGMGRLKEMLKEFEALSPEEAALAHKKEREKMPVHPRAAYPVAFFPMH</sequence>
<feature type="domain" description="Exocyst complex component Sec10 N-terminal" evidence="7">
    <location>
        <begin position="82"/>
        <end position="189"/>
    </location>
</feature>
<feature type="domain" description="Exocyst complex component Sec10-like alpha-helical bundle" evidence="6">
    <location>
        <begin position="220"/>
        <end position="947"/>
    </location>
</feature>
<evidence type="ECO:0000259" key="6">
    <source>
        <dbReference type="Pfam" id="PF07393"/>
    </source>
</evidence>
<evidence type="ECO:0000259" key="7">
    <source>
        <dbReference type="Pfam" id="PF20667"/>
    </source>
</evidence>
<feature type="region of interest" description="Disordered" evidence="5">
    <location>
        <begin position="240"/>
        <end position="269"/>
    </location>
</feature>
<feature type="compositionally biased region" description="Basic and acidic residues" evidence="5">
    <location>
        <begin position="260"/>
        <end position="269"/>
    </location>
</feature>
<keyword evidence="9" id="KW-1185">Reference proteome</keyword>
<evidence type="ECO:0000313" key="9">
    <source>
        <dbReference type="Proteomes" id="UP001182556"/>
    </source>
</evidence>
<reference evidence="8" key="1">
    <citation type="submission" date="2023-02" db="EMBL/GenBank/DDBJ databases">
        <title>Identification and recombinant expression of a fungal hydrolase from Papiliotrema laurentii that hydrolyzes apple cutin and clears colloidal polyester polyurethane.</title>
        <authorList>
            <consortium name="DOE Joint Genome Institute"/>
            <person name="Roman V.A."/>
            <person name="Bojanowski C."/>
            <person name="Crable B.R."/>
            <person name="Wagner D.N."/>
            <person name="Hung C.S."/>
            <person name="Nadeau L.J."/>
            <person name="Schratz L."/>
            <person name="Haridas S."/>
            <person name="Pangilinan J."/>
            <person name="Lipzen A."/>
            <person name="Na H."/>
            <person name="Yan M."/>
            <person name="Ng V."/>
            <person name="Grigoriev I.V."/>
            <person name="Spatafora J.W."/>
            <person name="Barlow D."/>
            <person name="Biffinger J."/>
            <person name="Kelley-Loughnane N."/>
            <person name="Varaljay V.A."/>
            <person name="Crookes-Goodson W.J."/>
        </authorList>
    </citation>
    <scope>NUCLEOTIDE SEQUENCE</scope>
    <source>
        <strain evidence="8">5307AH</strain>
    </source>
</reference>
<dbReference type="InterPro" id="IPR048625">
    <property type="entry name" value="Sec10_N"/>
</dbReference>
<evidence type="ECO:0000256" key="1">
    <source>
        <dbReference type="ARBA" id="ARBA00006572"/>
    </source>
</evidence>
<evidence type="ECO:0000256" key="4">
    <source>
        <dbReference type="ARBA" id="ARBA00023054"/>
    </source>
</evidence>
<evidence type="ECO:0000256" key="5">
    <source>
        <dbReference type="SAM" id="MobiDB-lite"/>
    </source>
</evidence>
<feature type="region of interest" description="Disordered" evidence="5">
    <location>
        <begin position="1"/>
        <end position="41"/>
    </location>
</feature>
<dbReference type="GO" id="GO:0006893">
    <property type="term" value="P:Golgi to plasma membrane transport"/>
    <property type="evidence" value="ECO:0007669"/>
    <property type="project" value="TreeGrafter"/>
</dbReference>
<dbReference type="PANTHER" id="PTHR12100">
    <property type="entry name" value="SEC10"/>
    <property type="match status" value="1"/>
</dbReference>
<keyword evidence="4" id="KW-0175">Coiled coil</keyword>
<dbReference type="EMBL" id="JAODAN010000002">
    <property type="protein sequence ID" value="KAK1926493.1"/>
    <property type="molecule type" value="Genomic_DNA"/>
</dbReference>
<dbReference type="GO" id="GO:0006887">
    <property type="term" value="P:exocytosis"/>
    <property type="evidence" value="ECO:0007669"/>
    <property type="project" value="UniProtKB-KW"/>
</dbReference>
<dbReference type="Proteomes" id="UP001182556">
    <property type="component" value="Unassembled WGS sequence"/>
</dbReference>
<keyword evidence="3" id="KW-0268">Exocytosis</keyword>
<dbReference type="AlphaFoldDB" id="A0AAD9FUQ3"/>
<dbReference type="InterPro" id="IPR048627">
    <property type="entry name" value="Sec10_HB"/>
</dbReference>
<evidence type="ECO:0000256" key="3">
    <source>
        <dbReference type="ARBA" id="ARBA00022483"/>
    </source>
</evidence>
<comment type="caution">
    <text evidence="8">The sequence shown here is derived from an EMBL/GenBank/DDBJ whole genome shotgun (WGS) entry which is preliminary data.</text>
</comment>
<comment type="similarity">
    <text evidence="1">Belongs to the SEC10 family.</text>
</comment>
<name>A0AAD9FUQ3_PAPLA</name>
<proteinExistence type="inferred from homology"/>
<evidence type="ECO:0000256" key="2">
    <source>
        <dbReference type="ARBA" id="ARBA00022448"/>
    </source>
</evidence>
<gene>
    <name evidence="8" type="ORF">DB88DRAFT_435872</name>
</gene>
<dbReference type="Pfam" id="PF20667">
    <property type="entry name" value="Sec10_N"/>
    <property type="match status" value="1"/>
</dbReference>
<evidence type="ECO:0000313" key="8">
    <source>
        <dbReference type="EMBL" id="KAK1926493.1"/>
    </source>
</evidence>
<feature type="region of interest" description="Disordered" evidence="5">
    <location>
        <begin position="958"/>
        <end position="982"/>
    </location>
</feature>
<dbReference type="InterPro" id="IPR009976">
    <property type="entry name" value="Sec10-like"/>
</dbReference>